<dbReference type="AlphaFoldDB" id="A0A809Q0E9"/>
<dbReference type="PRINTS" id="PR01033">
    <property type="entry name" value="PHYTOCHROME"/>
</dbReference>
<dbReference type="SUPFAM" id="SSF55781">
    <property type="entry name" value="GAF domain-like"/>
    <property type="match status" value="2"/>
</dbReference>
<evidence type="ECO:0000313" key="14">
    <source>
        <dbReference type="EMBL" id="BBE28453.1"/>
    </source>
</evidence>
<dbReference type="InterPro" id="IPR013767">
    <property type="entry name" value="PAS_fold"/>
</dbReference>
<dbReference type="InterPro" id="IPR001294">
    <property type="entry name" value="Phytochrome"/>
</dbReference>
<gene>
    <name evidence="14" type="primary">PHYE</name>
</gene>
<dbReference type="InterPro" id="IPR003594">
    <property type="entry name" value="HATPase_dom"/>
</dbReference>
<dbReference type="GO" id="GO:0009585">
    <property type="term" value="P:red, far-red light phototransduction"/>
    <property type="evidence" value="ECO:0007669"/>
    <property type="project" value="InterPro"/>
</dbReference>
<evidence type="ECO:0000256" key="8">
    <source>
        <dbReference type="PIRNR" id="PIRNR000084"/>
    </source>
</evidence>
<dbReference type="SMART" id="SM00091">
    <property type="entry name" value="PAS"/>
    <property type="match status" value="2"/>
</dbReference>
<keyword evidence="4 8" id="KW-0157">Chromophore</keyword>
<evidence type="ECO:0000256" key="1">
    <source>
        <dbReference type="ARBA" id="ARBA00008235"/>
    </source>
</evidence>
<dbReference type="InterPro" id="IPR005467">
    <property type="entry name" value="His_kinase_dom"/>
</dbReference>
<evidence type="ECO:0000256" key="5">
    <source>
        <dbReference type="ARBA" id="ARBA00023015"/>
    </source>
</evidence>
<keyword evidence="2 8" id="KW-0600">Photoreceptor protein</keyword>
<dbReference type="InterPro" id="IPR035965">
    <property type="entry name" value="PAS-like_dom_sf"/>
</dbReference>
<dbReference type="GO" id="GO:0042803">
    <property type="term" value="F:protein homodimerization activity"/>
    <property type="evidence" value="ECO:0007669"/>
    <property type="project" value="InterPro"/>
</dbReference>
<dbReference type="PROSITE" id="PS00245">
    <property type="entry name" value="PHYTOCHROME_1"/>
    <property type="match status" value="1"/>
</dbReference>
<evidence type="ECO:0000256" key="10">
    <source>
        <dbReference type="SAM" id="MobiDB-lite"/>
    </source>
</evidence>
<dbReference type="Gene3D" id="3.30.565.10">
    <property type="entry name" value="Histidine kinase-like ATPase, C-terminal domain"/>
    <property type="match status" value="1"/>
</dbReference>
<dbReference type="GO" id="GO:0009584">
    <property type="term" value="P:detection of visible light"/>
    <property type="evidence" value="ECO:0007669"/>
    <property type="project" value="InterPro"/>
</dbReference>
<feature type="domain" description="Histidine kinase" evidence="12">
    <location>
        <begin position="881"/>
        <end position="1100"/>
    </location>
</feature>
<sequence length="1116" mass="123038">MGFESSSSAASNMKPLGDSKPQKSNTAQYSVDAGLFADFDQSVYSGKSFNYSKSVISPHNHVSDEHITAYLSNIQRGGLVQPFGCLIAVEEPSFRILGVSENCIEFLGLLSLDSTSQCAEFNNVKGLIGIDARTLFSPSSGASLSKAASFTEISLLNPVLVHSKTTQKPFYAILHRIDAGIVIDLEAAKSGDPALTLAGAVQSQKLAVRAISRLQSLPGGDIGALCDTVVEDVQRLTGYDRVMVYQFHEDDHGEVVSEIRRSDLEPYLGLHYPATDIPQAARFLFKQNRVRMICDCNATPVKIVQSEELKRPLCLVNSTLRAPHSCHTQYMANMGSIASLALAIVVKGKDSSKLWGLVVGHHCSPRYVPFPLRYACEFLMQAFGLQLQMELQLTSQLAEKKAMRTQTLLCDMLLRDTVSAIVTQSPGIMDLVKCDGAALYYKGKCWLVGVTPSELQVKDLVNWLVENHGDDSTGLTTDSLVDVGYPGAISFGDAICGVAAAGISSKDFLLWFRSNTASAMKWGGAKHHPKNKDDAGRMHPRSSFKAFLEVAKSRSLPWEISEIDAIHSLRLIMRESFTSSRPVLSANVVERDANELTSFVCEMVRVIETATAPIFGVDSSGCINGWNNKTAEMTGLQASEAMGKSLANEIVQEESRAALESLMCKALQGEEEKNVMLKLRKFGHNNHPYYSSGVFVLVNSCTSRDYTEKIIGVCFVGQDITSEKEITDRFIRLQGDYKTIVQSLNPLIPPIFASDENACCSEWNAAMEKLTGWSKHEVIGKMLPGEVFGVFCKVKCQDSLTKFLISLYQGIASHDIPESSLLGFFNKEGKYIEASLTANKSTNTEGKVIGCFFFLQIISGDSGLSFPGLKESAQSLNELTYMKQEIKNPLSGIRFAHKLLESSEISETQRKFLETSDACEKQITTIIEGTDLKSIEEGNLKLETEEFRLEYILDSIISQVMIMLKERNSQLRVEVTEEIKTLPLYGDRVKLQLILADLLCNIVNHAPFPDSWVGINISPGHELARDNGRYIHLQFRMTHPGKGLPSEMVSDMFDTRDGWVTPDGLGLKLSRKLLEQMNGRVSYVREDERCFFLVDLQVKTSLGVETNGTEAGSSIK</sequence>
<dbReference type="GO" id="GO:0000155">
    <property type="term" value="F:phosphorelay sensor kinase activity"/>
    <property type="evidence" value="ECO:0007669"/>
    <property type="project" value="InterPro"/>
</dbReference>
<dbReference type="FunFam" id="3.30.450.20:FF:000039">
    <property type="entry name" value="Phytochrome"/>
    <property type="match status" value="1"/>
</dbReference>
<dbReference type="InterPro" id="IPR013515">
    <property type="entry name" value="Phytochrome_cen-reg"/>
</dbReference>
<keyword evidence="3 8" id="KW-0716">Sensory transduction</keyword>
<dbReference type="CDD" id="cd00130">
    <property type="entry name" value="PAS"/>
    <property type="match status" value="2"/>
</dbReference>
<dbReference type="PANTHER" id="PTHR47876:SF3">
    <property type="entry name" value="PHYTOCHROME 1"/>
    <property type="match status" value="1"/>
</dbReference>
<evidence type="ECO:0000256" key="9">
    <source>
        <dbReference type="PIRSR" id="PIRSR000084-50"/>
    </source>
</evidence>
<protein>
    <recommendedName>
        <fullName evidence="8">Phytochrome</fullName>
    </recommendedName>
</protein>
<dbReference type="Pfam" id="PF00512">
    <property type="entry name" value="HisKA"/>
    <property type="match status" value="1"/>
</dbReference>
<name>A0A809Q0E9_CARNO</name>
<dbReference type="InterPro" id="IPR013516">
    <property type="entry name" value="Phyto_chromo_BS"/>
</dbReference>
<dbReference type="Pfam" id="PF08446">
    <property type="entry name" value="PAS_2"/>
    <property type="match status" value="1"/>
</dbReference>
<accession>A0A809Q0E9</accession>
<dbReference type="Pfam" id="PF01590">
    <property type="entry name" value="GAF"/>
    <property type="match status" value="1"/>
</dbReference>
<dbReference type="PROSITE" id="PS50046">
    <property type="entry name" value="PHYTOCHROME_2"/>
    <property type="match status" value="1"/>
</dbReference>
<dbReference type="FunFam" id="3.30.450.20:FF:000034">
    <property type="entry name" value="Phytochrome"/>
    <property type="match status" value="1"/>
</dbReference>
<dbReference type="GO" id="GO:0009881">
    <property type="term" value="F:photoreceptor activity"/>
    <property type="evidence" value="ECO:0007669"/>
    <property type="project" value="UniProtKB-KW"/>
</dbReference>
<proteinExistence type="inferred from homology"/>
<feature type="compositionally biased region" description="Polar residues" evidence="10">
    <location>
        <begin position="1"/>
        <end position="11"/>
    </location>
</feature>
<dbReference type="SMART" id="SM00387">
    <property type="entry name" value="HATPase_c"/>
    <property type="match status" value="1"/>
</dbReference>
<dbReference type="SUPFAM" id="SSF55874">
    <property type="entry name" value="ATPase domain of HSP90 chaperone/DNA topoisomerase II/histidine kinase"/>
    <property type="match status" value="1"/>
</dbReference>
<dbReference type="InterPro" id="IPR016132">
    <property type="entry name" value="Phyto_chromo_attachment"/>
</dbReference>
<dbReference type="PIRSF" id="PIRSF000084">
    <property type="entry name" value="Phytochrome"/>
    <property type="match status" value="1"/>
</dbReference>
<dbReference type="Gene3D" id="3.30.450.40">
    <property type="match status" value="1"/>
</dbReference>
<dbReference type="PROSITE" id="PS50112">
    <property type="entry name" value="PAS"/>
    <property type="match status" value="2"/>
</dbReference>
<dbReference type="Pfam" id="PF00360">
    <property type="entry name" value="PHY"/>
    <property type="match status" value="1"/>
</dbReference>
<evidence type="ECO:0000256" key="2">
    <source>
        <dbReference type="ARBA" id="ARBA00022543"/>
    </source>
</evidence>
<comment type="function">
    <text evidence="8">Regulatory photoreceptor which exists in two forms that are reversibly interconvertible by light: the Pr form that absorbs maximally in the red region of the spectrum and the Pfr form that absorbs maximally in the far-red region.</text>
</comment>
<evidence type="ECO:0000259" key="12">
    <source>
        <dbReference type="PROSITE" id="PS50109"/>
    </source>
</evidence>
<feature type="domain" description="PAS" evidence="13">
    <location>
        <begin position="736"/>
        <end position="781"/>
    </location>
</feature>
<evidence type="ECO:0000256" key="7">
    <source>
        <dbReference type="ARBA" id="ARBA00023170"/>
    </source>
</evidence>
<organism evidence="14">
    <name type="scientific">Cardamine nipponica</name>
    <name type="common">Bitter-cress</name>
    <dbReference type="NCBI Taxonomy" id="335955"/>
    <lineage>
        <taxon>Eukaryota</taxon>
        <taxon>Viridiplantae</taxon>
        <taxon>Streptophyta</taxon>
        <taxon>Embryophyta</taxon>
        <taxon>Tracheophyta</taxon>
        <taxon>Spermatophyta</taxon>
        <taxon>Magnoliopsida</taxon>
        <taxon>eudicotyledons</taxon>
        <taxon>Gunneridae</taxon>
        <taxon>Pentapetalae</taxon>
        <taxon>rosids</taxon>
        <taxon>malvids</taxon>
        <taxon>Brassicales</taxon>
        <taxon>Brassicaceae</taxon>
        <taxon>Cardamineae</taxon>
        <taxon>Cardamine</taxon>
    </lineage>
</organism>
<dbReference type="SUPFAM" id="SSF55785">
    <property type="entry name" value="PYP-like sensor domain (PAS domain)"/>
    <property type="match status" value="3"/>
</dbReference>
<dbReference type="PROSITE" id="PS50109">
    <property type="entry name" value="HIS_KIN"/>
    <property type="match status" value="1"/>
</dbReference>
<dbReference type="InterPro" id="IPR013654">
    <property type="entry name" value="PAS_2"/>
</dbReference>
<dbReference type="NCBIfam" id="TIGR00229">
    <property type="entry name" value="sensory_box"/>
    <property type="match status" value="1"/>
</dbReference>
<comment type="similarity">
    <text evidence="1 8">Belongs to the phytochrome family.</text>
</comment>
<feature type="domain" description="PAS" evidence="13">
    <location>
        <begin position="602"/>
        <end position="670"/>
    </location>
</feature>
<feature type="binding site" description="covalent" evidence="9">
    <location>
        <position position="326"/>
    </location>
    <ligand>
        <name>phytochromobilin</name>
        <dbReference type="ChEBI" id="CHEBI:189064"/>
    </ligand>
</feature>
<dbReference type="SMART" id="SM00388">
    <property type="entry name" value="HisKA"/>
    <property type="match status" value="1"/>
</dbReference>
<feature type="region of interest" description="Disordered" evidence="10">
    <location>
        <begin position="1"/>
        <end position="25"/>
    </location>
</feature>
<dbReference type="InterPro" id="IPR003018">
    <property type="entry name" value="GAF"/>
</dbReference>
<dbReference type="InterPro" id="IPR003661">
    <property type="entry name" value="HisK_dim/P_dom"/>
</dbReference>
<dbReference type="Pfam" id="PF00989">
    <property type="entry name" value="PAS"/>
    <property type="match status" value="2"/>
</dbReference>
<dbReference type="Pfam" id="PF02518">
    <property type="entry name" value="HATPase_c"/>
    <property type="match status" value="1"/>
</dbReference>
<evidence type="ECO:0000259" key="11">
    <source>
        <dbReference type="PROSITE" id="PS50046"/>
    </source>
</evidence>
<keyword evidence="7 8" id="KW-0675">Receptor</keyword>
<dbReference type="InterPro" id="IPR029016">
    <property type="entry name" value="GAF-like_dom_sf"/>
</dbReference>
<evidence type="ECO:0000256" key="3">
    <source>
        <dbReference type="ARBA" id="ARBA00022606"/>
    </source>
</evidence>
<evidence type="ECO:0000259" key="13">
    <source>
        <dbReference type="PROSITE" id="PS50112"/>
    </source>
</evidence>
<dbReference type="SMART" id="SM00065">
    <property type="entry name" value="GAF"/>
    <property type="match status" value="1"/>
</dbReference>
<dbReference type="EMBL" id="LC386384">
    <property type="protein sequence ID" value="BBE28453.1"/>
    <property type="molecule type" value="Genomic_DNA"/>
</dbReference>
<dbReference type="InterPro" id="IPR044767">
    <property type="entry name" value="Phy_HATPase-like"/>
</dbReference>
<feature type="domain" description="Phytochrome chromophore attachment site" evidence="11">
    <location>
        <begin position="221"/>
        <end position="381"/>
    </location>
</feature>
<dbReference type="Gene3D" id="3.30.450.20">
    <property type="entry name" value="PAS domain"/>
    <property type="match status" value="3"/>
</dbReference>
<dbReference type="InterPro" id="IPR000014">
    <property type="entry name" value="PAS"/>
</dbReference>
<dbReference type="InterPro" id="IPR012129">
    <property type="entry name" value="Phytochrome_A-E"/>
</dbReference>
<dbReference type="InterPro" id="IPR036890">
    <property type="entry name" value="HATPase_C_sf"/>
</dbReference>
<dbReference type="CDD" id="cd16932">
    <property type="entry name" value="HATPase_Phy-like"/>
    <property type="match status" value="1"/>
</dbReference>
<reference evidence="14" key="1">
    <citation type="journal article" date="2021" name="New Phytol.">
        <title>Divergence in red light responses associated with thermal reversion of PHYTOCHROME B between high- and low-latitude species.</title>
        <authorList>
            <person name="Ikeda H."/>
            <person name="Suzuki T."/>
            <person name="Oka Y."/>
            <person name="Gustafsson A.L.S."/>
            <person name="Brochmann C."/>
            <person name="Mochizuki N."/>
            <person name="Nagatani A."/>
        </authorList>
    </citation>
    <scope>NUCLEOTIDE SEQUENCE</scope>
    <source>
        <strain evidence="14">3486</strain>
    </source>
</reference>
<dbReference type="InterPro" id="IPR043150">
    <property type="entry name" value="Phytochrome_PHY_sf"/>
</dbReference>
<comment type="PTM">
    <text evidence="9">Contains one covalently linked phytochromobilin chromophore.</text>
</comment>
<keyword evidence="5 8" id="KW-0805">Transcription regulation</keyword>
<evidence type="ECO:0000256" key="6">
    <source>
        <dbReference type="ARBA" id="ARBA00023163"/>
    </source>
</evidence>
<dbReference type="FunFam" id="3.30.450.270:FF:000001">
    <property type="entry name" value="Phytochrome"/>
    <property type="match status" value="1"/>
</dbReference>
<dbReference type="PANTHER" id="PTHR47876">
    <property type="entry name" value="OS08G0260000 PROTEIN"/>
    <property type="match status" value="1"/>
</dbReference>
<dbReference type="CDD" id="cd00082">
    <property type="entry name" value="HisKA"/>
    <property type="match status" value="1"/>
</dbReference>
<dbReference type="GO" id="GO:0006355">
    <property type="term" value="P:regulation of DNA-templated transcription"/>
    <property type="evidence" value="ECO:0007669"/>
    <property type="project" value="InterPro"/>
</dbReference>
<evidence type="ECO:0000256" key="4">
    <source>
        <dbReference type="ARBA" id="ARBA00022991"/>
    </source>
</evidence>
<keyword evidence="6 8" id="KW-0804">Transcription</keyword>
<dbReference type="GO" id="GO:0017006">
    <property type="term" value="P:protein-tetrapyrrole linkage"/>
    <property type="evidence" value="ECO:0007669"/>
    <property type="project" value="InterPro"/>
</dbReference>
<dbReference type="Gene3D" id="3.30.450.270">
    <property type="match status" value="1"/>
</dbReference>